<dbReference type="PANTHER" id="PTHR42878:SF7">
    <property type="entry name" value="SENSOR HISTIDINE KINASE GLRK"/>
    <property type="match status" value="1"/>
</dbReference>
<evidence type="ECO:0000256" key="3">
    <source>
        <dbReference type="ARBA" id="ARBA00012438"/>
    </source>
</evidence>
<dbReference type="GO" id="GO:0005524">
    <property type="term" value="F:ATP binding"/>
    <property type="evidence" value="ECO:0007669"/>
    <property type="project" value="UniProtKB-KW"/>
</dbReference>
<dbReference type="InterPro" id="IPR003661">
    <property type="entry name" value="HisK_dim/P_dom"/>
</dbReference>
<reference evidence="13" key="1">
    <citation type="journal article" date="2019" name="Int. J. Syst. Evol. Microbiol.">
        <title>The Global Catalogue of Microorganisms (GCM) 10K type strain sequencing project: providing services to taxonomists for standard genome sequencing and annotation.</title>
        <authorList>
            <consortium name="The Broad Institute Genomics Platform"/>
            <consortium name="The Broad Institute Genome Sequencing Center for Infectious Disease"/>
            <person name="Wu L."/>
            <person name="Ma J."/>
        </authorList>
    </citation>
    <scope>NUCLEOTIDE SEQUENCE [LARGE SCALE GENOMIC DNA]</scope>
    <source>
        <strain evidence="13">KCTC 42662</strain>
    </source>
</reference>
<dbReference type="InterPro" id="IPR016132">
    <property type="entry name" value="Phyto_chromo_attachment"/>
</dbReference>
<comment type="catalytic activity">
    <reaction evidence="1">
        <text>ATP + protein L-histidine = ADP + protein N-phospho-L-histidine.</text>
        <dbReference type="EC" id="2.7.13.3"/>
    </reaction>
</comment>
<dbReference type="InterPro" id="IPR004358">
    <property type="entry name" value="Sig_transdc_His_kin-like_C"/>
</dbReference>
<dbReference type="InterPro" id="IPR013515">
    <property type="entry name" value="Phytochrome_cen-reg"/>
</dbReference>
<evidence type="ECO:0000256" key="7">
    <source>
        <dbReference type="ARBA" id="ARBA00022777"/>
    </source>
</evidence>
<dbReference type="InterPro" id="IPR050351">
    <property type="entry name" value="BphY/WalK/GraS-like"/>
</dbReference>
<dbReference type="InterPro" id="IPR003594">
    <property type="entry name" value="HATPase_dom"/>
</dbReference>
<dbReference type="Pfam" id="PF02518">
    <property type="entry name" value="HATPase_c"/>
    <property type="match status" value="1"/>
</dbReference>
<dbReference type="InterPro" id="IPR005467">
    <property type="entry name" value="His_kinase_dom"/>
</dbReference>
<dbReference type="InterPro" id="IPR035965">
    <property type="entry name" value="PAS-like_dom_sf"/>
</dbReference>
<sequence length="722" mass="82302">MKSDNGLYTEVQTRIQSFGHLVVSTLDLQIIAVSEHVSALTDQLRVHETGTSLADFVRRCFGEAATRILTAIHEISTFQSPRKLILHNLRDRVYYINIYVFQNRLYMEWEQQEHEAILAAEMNEIGFLFEQNLYDAWSSLCFSIQKLLGFHQVAILQVAETGGSRVIAEACTAPYPVLLHTEFSEAYMSADIQAHYMGRAYLYTPDIDAETQMVETTEHIDLSPCLFKQFPAEHAFYMRSIQVVSALFLPIIIDNRFWGLVIAHHFESRRIDLQKRKLCSFIVQNAASKQAGLNKQRRLEHLADIKHAERELKSALSESKTIHAGLIRNIHTLAKLTRADGVAIYFQGENVAFGLSPNEAQLEEIITLFKQQTRRPLWKDYNFREKRALEISSAIPFAGLMVLQLNDMDDHYLVWFRKESVNRVLQIDQQDARSSVPRSEWGEAVPSFVIWERTVRNTAIPWDEHDISYALSVHNLINETIVNKSKENDRLHDELISLNNELEMLTFTLSHDLKNPLSIVKMGVQYMVEKKDVSAEQQQKWGETLLKGIADIENLVQNAVQLCQSKTYEYAKEPTPMASTIRSLCQEAQLVHNNPNCVFQLGKLHAICGEKSVLYQIFLNVIGNAVKYTSAHQAPQIAIDSVQDENWVTYQVEDNGIGIPSEHLPHVFDLFVRASNATTFDGTGVGLGLVRRIMDRLGGHISLCSELHKGTKVTMVFPRDCR</sequence>
<comment type="similarity">
    <text evidence="2">In the N-terminal section; belongs to the phytochrome family.</text>
</comment>
<evidence type="ECO:0000313" key="12">
    <source>
        <dbReference type="EMBL" id="MFD2546736.1"/>
    </source>
</evidence>
<dbReference type="Proteomes" id="UP001597545">
    <property type="component" value="Unassembled WGS sequence"/>
</dbReference>
<gene>
    <name evidence="12" type="ORF">ACFSR5_03645</name>
</gene>
<comment type="caution">
    <text evidence="12">The sequence shown here is derived from an EMBL/GenBank/DDBJ whole genome shotgun (WGS) entry which is preliminary data.</text>
</comment>
<dbReference type="EMBL" id="JBHULR010000003">
    <property type="protein sequence ID" value="MFD2546736.1"/>
    <property type="molecule type" value="Genomic_DNA"/>
</dbReference>
<dbReference type="PROSITE" id="PS50046">
    <property type="entry name" value="PHYTOCHROME_2"/>
    <property type="match status" value="1"/>
</dbReference>
<dbReference type="CDD" id="cd00075">
    <property type="entry name" value="HATPase"/>
    <property type="match status" value="1"/>
</dbReference>
<dbReference type="InterPro" id="IPR043150">
    <property type="entry name" value="Phytochrome_PHY_sf"/>
</dbReference>
<dbReference type="SUPFAM" id="SSF55781">
    <property type="entry name" value="GAF domain-like"/>
    <property type="match status" value="2"/>
</dbReference>
<evidence type="ECO:0000256" key="2">
    <source>
        <dbReference type="ARBA" id="ARBA00006402"/>
    </source>
</evidence>
<evidence type="ECO:0000256" key="4">
    <source>
        <dbReference type="ARBA" id="ARBA00022553"/>
    </source>
</evidence>
<dbReference type="Gene3D" id="3.30.450.20">
    <property type="entry name" value="PAS domain"/>
    <property type="match status" value="1"/>
</dbReference>
<keyword evidence="4" id="KW-0597">Phosphoprotein</keyword>
<evidence type="ECO:0000256" key="6">
    <source>
        <dbReference type="ARBA" id="ARBA00022741"/>
    </source>
</evidence>
<feature type="domain" description="Phytochrome chromophore attachment site" evidence="10">
    <location>
        <begin position="132"/>
        <end position="284"/>
    </location>
</feature>
<protein>
    <recommendedName>
        <fullName evidence="3">histidine kinase</fullName>
        <ecNumber evidence="3">2.7.13.3</ecNumber>
    </recommendedName>
</protein>
<dbReference type="Gene3D" id="1.10.287.130">
    <property type="match status" value="1"/>
</dbReference>
<name>A0ABW5KD51_9SPHI</name>
<dbReference type="PANTHER" id="PTHR42878">
    <property type="entry name" value="TWO-COMPONENT HISTIDINE KINASE"/>
    <property type="match status" value="1"/>
</dbReference>
<dbReference type="PROSITE" id="PS50109">
    <property type="entry name" value="HIS_KIN"/>
    <property type="match status" value="1"/>
</dbReference>
<keyword evidence="6" id="KW-0547">Nucleotide-binding</keyword>
<dbReference type="PRINTS" id="PR00344">
    <property type="entry name" value="BCTRLSENSOR"/>
</dbReference>
<dbReference type="InterPro" id="IPR036890">
    <property type="entry name" value="HATPase_C_sf"/>
</dbReference>
<dbReference type="Pfam" id="PF00360">
    <property type="entry name" value="PHY"/>
    <property type="match status" value="1"/>
</dbReference>
<dbReference type="SUPFAM" id="SSF55785">
    <property type="entry name" value="PYP-like sensor domain (PAS domain)"/>
    <property type="match status" value="1"/>
</dbReference>
<keyword evidence="9" id="KW-0902">Two-component regulatory system</keyword>
<evidence type="ECO:0000256" key="8">
    <source>
        <dbReference type="ARBA" id="ARBA00022840"/>
    </source>
</evidence>
<dbReference type="InterPro" id="IPR036097">
    <property type="entry name" value="HisK_dim/P_sf"/>
</dbReference>
<organism evidence="12 13">
    <name type="scientific">Sphingobacterium suaedae</name>
    <dbReference type="NCBI Taxonomy" id="1686402"/>
    <lineage>
        <taxon>Bacteria</taxon>
        <taxon>Pseudomonadati</taxon>
        <taxon>Bacteroidota</taxon>
        <taxon>Sphingobacteriia</taxon>
        <taxon>Sphingobacteriales</taxon>
        <taxon>Sphingobacteriaceae</taxon>
        <taxon>Sphingobacterium</taxon>
    </lineage>
</organism>
<dbReference type="SMART" id="SM00387">
    <property type="entry name" value="HATPase_c"/>
    <property type="match status" value="1"/>
</dbReference>
<keyword evidence="13" id="KW-1185">Reference proteome</keyword>
<dbReference type="CDD" id="cd00082">
    <property type="entry name" value="HisKA"/>
    <property type="match status" value="1"/>
</dbReference>
<evidence type="ECO:0000256" key="1">
    <source>
        <dbReference type="ARBA" id="ARBA00000085"/>
    </source>
</evidence>
<keyword evidence="7" id="KW-0418">Kinase</keyword>
<keyword evidence="8 12" id="KW-0067">ATP-binding</keyword>
<feature type="domain" description="Histidine kinase" evidence="11">
    <location>
        <begin position="508"/>
        <end position="721"/>
    </location>
</feature>
<dbReference type="Gene3D" id="3.30.450.40">
    <property type="match status" value="1"/>
</dbReference>
<dbReference type="Gene3D" id="3.30.565.10">
    <property type="entry name" value="Histidine kinase-like ATPase, C-terminal domain"/>
    <property type="match status" value="1"/>
</dbReference>
<evidence type="ECO:0000256" key="5">
    <source>
        <dbReference type="ARBA" id="ARBA00022679"/>
    </source>
</evidence>
<dbReference type="InterPro" id="IPR029016">
    <property type="entry name" value="GAF-like_dom_sf"/>
</dbReference>
<evidence type="ECO:0000259" key="11">
    <source>
        <dbReference type="PROSITE" id="PS50109"/>
    </source>
</evidence>
<accession>A0ABW5KD51</accession>
<evidence type="ECO:0000259" key="10">
    <source>
        <dbReference type="PROSITE" id="PS50046"/>
    </source>
</evidence>
<evidence type="ECO:0000256" key="9">
    <source>
        <dbReference type="ARBA" id="ARBA00023012"/>
    </source>
</evidence>
<evidence type="ECO:0000313" key="13">
    <source>
        <dbReference type="Proteomes" id="UP001597545"/>
    </source>
</evidence>
<dbReference type="EC" id="2.7.13.3" evidence="3"/>
<dbReference type="Gene3D" id="3.30.450.270">
    <property type="match status" value="1"/>
</dbReference>
<dbReference type="SUPFAM" id="SSF47384">
    <property type="entry name" value="Homodimeric domain of signal transducing histidine kinase"/>
    <property type="match status" value="1"/>
</dbReference>
<dbReference type="SUPFAM" id="SSF55874">
    <property type="entry name" value="ATPase domain of HSP90 chaperone/DNA topoisomerase II/histidine kinase"/>
    <property type="match status" value="1"/>
</dbReference>
<keyword evidence="5" id="KW-0808">Transferase</keyword>
<proteinExistence type="inferred from homology"/>
<dbReference type="RefSeq" id="WP_380900819.1">
    <property type="nucleotide sequence ID" value="NZ_JBHUEG010000007.1"/>
</dbReference>